<protein>
    <submittedName>
        <fullName evidence="1">Uncharacterized protein</fullName>
    </submittedName>
</protein>
<dbReference type="EMBL" id="JARKNE010000013">
    <property type="protein sequence ID" value="KAK5772100.1"/>
    <property type="molecule type" value="Genomic_DNA"/>
</dbReference>
<dbReference type="Pfam" id="PF14223">
    <property type="entry name" value="Retrotran_gag_2"/>
    <property type="match status" value="1"/>
</dbReference>
<organism evidence="1 2">
    <name type="scientific">Gossypium arboreum</name>
    <name type="common">Tree cotton</name>
    <name type="synonym">Gossypium nanking</name>
    <dbReference type="NCBI Taxonomy" id="29729"/>
    <lineage>
        <taxon>Eukaryota</taxon>
        <taxon>Viridiplantae</taxon>
        <taxon>Streptophyta</taxon>
        <taxon>Embryophyta</taxon>
        <taxon>Tracheophyta</taxon>
        <taxon>Spermatophyta</taxon>
        <taxon>Magnoliopsida</taxon>
        <taxon>eudicotyledons</taxon>
        <taxon>Gunneridae</taxon>
        <taxon>Pentapetalae</taxon>
        <taxon>rosids</taxon>
        <taxon>malvids</taxon>
        <taxon>Malvales</taxon>
        <taxon>Malvaceae</taxon>
        <taxon>Malvoideae</taxon>
        <taxon>Gossypium</taxon>
    </lineage>
</organism>
<name>A0ABR0MHR5_GOSAR</name>
<dbReference type="PANTHER" id="PTHR47592">
    <property type="entry name" value="PBF68 PROTEIN"/>
    <property type="match status" value="1"/>
</dbReference>
<accession>A0ABR0MHR5</accession>
<evidence type="ECO:0000313" key="2">
    <source>
        <dbReference type="Proteomes" id="UP001358586"/>
    </source>
</evidence>
<proteinExistence type="predicted"/>
<evidence type="ECO:0000313" key="1">
    <source>
        <dbReference type="EMBL" id="KAK5772100.1"/>
    </source>
</evidence>
<sequence length="286" mass="33399">MKTPINSINEQSEALVQMQSSIQNLMLLMVVAISHSEKLANFSRQNFKTWQQKMLFYLTMLNLAKFLKDDPPTVKEGEVDKVTTFTAVEALKHFDFLYGNYILNGFSNALYKVYSVKKTAKELWTSLDHKYKVKDAGTKKFLVAKFLKFVIIDSKLVLNQVQELQLIIHRILVERMMISESFEVEVIIEKLPLALNNIKNYLMHKRKEMSVEDLTIRLQIEEDNRGDVSNKQKFQGKCFNYNKMGQKSSYCRIPKKIRANEADVVEEISKEVSNMDYVPKIRKNYE</sequence>
<gene>
    <name evidence="1" type="ORF">PVK06_048370</name>
</gene>
<dbReference type="Proteomes" id="UP001358586">
    <property type="component" value="Chromosome 13"/>
</dbReference>
<reference evidence="1 2" key="1">
    <citation type="submission" date="2023-03" db="EMBL/GenBank/DDBJ databases">
        <title>WGS of Gossypium arboreum.</title>
        <authorList>
            <person name="Yu D."/>
        </authorList>
    </citation>
    <scope>NUCLEOTIDE SEQUENCE [LARGE SCALE GENOMIC DNA]</scope>
    <source>
        <tissue evidence="1">Leaf</tissue>
    </source>
</reference>
<dbReference type="PANTHER" id="PTHR47592:SF27">
    <property type="entry name" value="OS08G0421700 PROTEIN"/>
    <property type="match status" value="1"/>
</dbReference>
<keyword evidence="2" id="KW-1185">Reference proteome</keyword>
<comment type="caution">
    <text evidence="1">The sequence shown here is derived from an EMBL/GenBank/DDBJ whole genome shotgun (WGS) entry which is preliminary data.</text>
</comment>